<dbReference type="GO" id="GO:0005743">
    <property type="term" value="C:mitochondrial inner membrane"/>
    <property type="evidence" value="ECO:0007669"/>
    <property type="project" value="TreeGrafter"/>
</dbReference>
<dbReference type="InParanoid" id="A0A4W3IBG8"/>
<reference evidence="3" key="1">
    <citation type="journal article" date="2006" name="Science">
        <title>Ancient noncoding elements conserved in the human genome.</title>
        <authorList>
            <person name="Venkatesh B."/>
            <person name="Kirkness E.F."/>
            <person name="Loh Y.H."/>
            <person name="Halpern A.L."/>
            <person name="Lee A.P."/>
            <person name="Johnson J."/>
            <person name="Dandona N."/>
            <person name="Viswanathan L.D."/>
            <person name="Tay A."/>
            <person name="Venter J.C."/>
            <person name="Strausberg R.L."/>
            <person name="Brenner S."/>
        </authorList>
    </citation>
    <scope>NUCLEOTIDE SEQUENCE [LARGE SCALE GENOMIC DNA]</scope>
</reference>
<evidence type="ECO:0000259" key="1">
    <source>
        <dbReference type="PROSITE" id="PS51340"/>
    </source>
</evidence>
<gene>
    <name evidence="2" type="primary">marc1</name>
</gene>
<protein>
    <recommendedName>
        <fullName evidence="1">MOSC domain-containing protein</fullName>
    </recommendedName>
</protein>
<keyword evidence="3" id="KW-1185">Reference proteome</keyword>
<dbReference type="Proteomes" id="UP000314986">
    <property type="component" value="Unassembled WGS sequence"/>
</dbReference>
<proteinExistence type="predicted"/>
<reference evidence="2" key="5">
    <citation type="submission" date="2025-09" db="UniProtKB">
        <authorList>
            <consortium name="Ensembl"/>
        </authorList>
    </citation>
    <scope>IDENTIFICATION</scope>
</reference>
<dbReference type="GeneTree" id="ENSGT00940000159665"/>
<dbReference type="GO" id="GO:0043546">
    <property type="term" value="F:molybdopterin cofactor binding"/>
    <property type="evidence" value="ECO:0007669"/>
    <property type="project" value="TreeGrafter"/>
</dbReference>
<dbReference type="GO" id="GO:0042126">
    <property type="term" value="P:nitrate metabolic process"/>
    <property type="evidence" value="ECO:0007669"/>
    <property type="project" value="TreeGrafter"/>
</dbReference>
<dbReference type="AlphaFoldDB" id="A0A4W3IBG8"/>
<dbReference type="Pfam" id="PF03473">
    <property type="entry name" value="MOSC"/>
    <property type="match status" value="1"/>
</dbReference>
<dbReference type="PANTHER" id="PTHR14237">
    <property type="entry name" value="MOLYBDOPTERIN COFACTOR SULFURASE MOSC"/>
    <property type="match status" value="1"/>
</dbReference>
<dbReference type="GO" id="GO:0030170">
    <property type="term" value="F:pyridoxal phosphate binding"/>
    <property type="evidence" value="ECO:0007669"/>
    <property type="project" value="InterPro"/>
</dbReference>
<dbReference type="SUPFAM" id="SSF141673">
    <property type="entry name" value="MOSC N-terminal domain-like"/>
    <property type="match status" value="1"/>
</dbReference>
<reference evidence="3" key="3">
    <citation type="journal article" date="2014" name="Nature">
        <title>Elephant shark genome provides unique insights into gnathostome evolution.</title>
        <authorList>
            <consortium name="International Elephant Shark Genome Sequencing Consortium"/>
            <person name="Venkatesh B."/>
            <person name="Lee A.P."/>
            <person name="Ravi V."/>
            <person name="Maurya A.K."/>
            <person name="Lian M.M."/>
            <person name="Swann J.B."/>
            <person name="Ohta Y."/>
            <person name="Flajnik M.F."/>
            <person name="Sutoh Y."/>
            <person name="Kasahara M."/>
            <person name="Hoon S."/>
            <person name="Gangu V."/>
            <person name="Roy S.W."/>
            <person name="Irimia M."/>
            <person name="Korzh V."/>
            <person name="Kondrychyn I."/>
            <person name="Lim Z.W."/>
            <person name="Tay B.H."/>
            <person name="Tohari S."/>
            <person name="Kong K.W."/>
            <person name="Ho S."/>
            <person name="Lorente-Galdos B."/>
            <person name="Quilez J."/>
            <person name="Marques-Bonet T."/>
            <person name="Raney B.J."/>
            <person name="Ingham P.W."/>
            <person name="Tay A."/>
            <person name="Hillier L.W."/>
            <person name="Minx P."/>
            <person name="Boehm T."/>
            <person name="Wilson R.K."/>
            <person name="Brenner S."/>
            <person name="Warren W.C."/>
        </authorList>
    </citation>
    <scope>NUCLEOTIDE SEQUENCE [LARGE SCALE GENOMIC DNA]</scope>
</reference>
<name>A0A4W3IBG8_CALMI</name>
<organism evidence="2 3">
    <name type="scientific">Callorhinchus milii</name>
    <name type="common">Ghost shark</name>
    <dbReference type="NCBI Taxonomy" id="7868"/>
    <lineage>
        <taxon>Eukaryota</taxon>
        <taxon>Metazoa</taxon>
        <taxon>Chordata</taxon>
        <taxon>Craniata</taxon>
        <taxon>Vertebrata</taxon>
        <taxon>Chondrichthyes</taxon>
        <taxon>Holocephali</taxon>
        <taxon>Chimaeriformes</taxon>
        <taxon>Callorhinchidae</taxon>
        <taxon>Callorhinchus</taxon>
    </lineage>
</organism>
<dbReference type="FunCoup" id="A0A4W3IBG8">
    <property type="interactions" value="42"/>
</dbReference>
<dbReference type="InterPro" id="IPR011037">
    <property type="entry name" value="Pyrv_Knase-like_insert_dom_sf"/>
</dbReference>
<accession>A0A4W3IBG8</accession>
<feature type="domain" description="MOSC" evidence="1">
    <location>
        <begin position="182"/>
        <end position="317"/>
    </location>
</feature>
<reference evidence="3" key="2">
    <citation type="journal article" date="2007" name="PLoS Biol.">
        <title>Survey sequencing and comparative analysis of the elephant shark (Callorhinchus milii) genome.</title>
        <authorList>
            <person name="Venkatesh B."/>
            <person name="Kirkness E.F."/>
            <person name="Loh Y.H."/>
            <person name="Halpern A.L."/>
            <person name="Lee A.P."/>
            <person name="Johnson J."/>
            <person name="Dandona N."/>
            <person name="Viswanathan L.D."/>
            <person name="Tay A."/>
            <person name="Venter J.C."/>
            <person name="Strausberg R.L."/>
            <person name="Brenner S."/>
        </authorList>
    </citation>
    <scope>NUCLEOTIDE SEQUENCE [LARGE SCALE GENOMIC DNA]</scope>
</reference>
<dbReference type="Ensembl" id="ENSCMIT00000026495.1">
    <property type="protein sequence ID" value="ENSCMIP00000026067.1"/>
    <property type="gene ID" value="ENSCMIG00000011447.1"/>
</dbReference>
<reference evidence="2" key="4">
    <citation type="submission" date="2025-08" db="UniProtKB">
        <authorList>
            <consortium name="Ensembl"/>
        </authorList>
    </citation>
    <scope>IDENTIFICATION</scope>
</reference>
<evidence type="ECO:0000313" key="2">
    <source>
        <dbReference type="Ensembl" id="ENSCMIP00000026067.1"/>
    </source>
</evidence>
<dbReference type="InterPro" id="IPR005302">
    <property type="entry name" value="MoCF_Sase_C"/>
</dbReference>
<dbReference type="PANTHER" id="PTHR14237:SF19">
    <property type="entry name" value="MITOCHONDRIAL AMIDOXIME REDUCING COMPONENT 1"/>
    <property type="match status" value="1"/>
</dbReference>
<dbReference type="Pfam" id="PF03476">
    <property type="entry name" value="MOSC_N"/>
    <property type="match status" value="1"/>
</dbReference>
<sequence length="318" mass="36003">EGMDRFTEALGLLTPKRTALVLIAGCGAPRGSGWPRWGLIKVAEVSQLWIYPVKSCRGAALTLAECSQLGLGSGPLKDRHWIIVDEACHMITGRVQPSLVLVSVSKKNDDLCLNATGMQELRIPFELPKSNPIFKTYAFCRVFQTDIEGRDCGDKAAEWITTYLKNTQPFRLMSYEPTMKPRRSKNNMKTGCFYSFLQIAYSDLSACMLLSEASVEDLNTRLEKKVKVENFRPVIVVKDCEPYKEVNRFFYIDRCIFTTVDPDTGIISRKEPLQTLKSYRQCDPSEKHIYKSDALFGVHFRIDETGVIQVGDPVYKIC</sequence>
<dbReference type="InterPro" id="IPR005303">
    <property type="entry name" value="MOCOS_middle"/>
</dbReference>
<dbReference type="SUPFAM" id="SSF50800">
    <property type="entry name" value="PK beta-barrel domain-like"/>
    <property type="match status" value="1"/>
</dbReference>
<dbReference type="PROSITE" id="PS51340">
    <property type="entry name" value="MOSC"/>
    <property type="match status" value="1"/>
</dbReference>
<evidence type="ECO:0000313" key="3">
    <source>
        <dbReference type="Proteomes" id="UP000314986"/>
    </source>
</evidence>
<dbReference type="OMA" id="WRWVRIG"/>
<dbReference type="GO" id="GO:0008940">
    <property type="term" value="F:nitrate reductase activity"/>
    <property type="evidence" value="ECO:0007669"/>
    <property type="project" value="TreeGrafter"/>
</dbReference>
<dbReference type="STRING" id="7868.ENSCMIP00000026067"/>
<dbReference type="GO" id="GO:0030151">
    <property type="term" value="F:molybdenum ion binding"/>
    <property type="evidence" value="ECO:0007669"/>
    <property type="project" value="InterPro"/>
</dbReference>